<evidence type="ECO:0000256" key="6">
    <source>
        <dbReference type="ARBA" id="ARBA00023125"/>
    </source>
</evidence>
<dbReference type="EnsemblPlants" id="OMERI03G20590.1">
    <property type="protein sequence ID" value="OMERI03G20590.1"/>
    <property type="gene ID" value="OMERI03G20590"/>
</dbReference>
<feature type="compositionally biased region" description="Basic residues" evidence="10">
    <location>
        <begin position="341"/>
        <end position="352"/>
    </location>
</feature>
<dbReference type="PROSITE" id="PS50811">
    <property type="entry name" value="WRKY"/>
    <property type="match status" value="2"/>
</dbReference>
<feature type="domain" description="WRKY" evidence="11">
    <location>
        <begin position="283"/>
        <end position="347"/>
    </location>
</feature>
<evidence type="ECO:0000256" key="9">
    <source>
        <dbReference type="ARBA" id="ARBA00061157"/>
    </source>
</evidence>
<accession>A0A0E0D2M2</accession>
<reference evidence="12" key="2">
    <citation type="submission" date="2018-05" db="EMBL/GenBank/DDBJ databases">
        <title>OmerRS3 (Oryza meridionalis Reference Sequence Version 3).</title>
        <authorList>
            <person name="Zhang J."/>
            <person name="Kudrna D."/>
            <person name="Lee S."/>
            <person name="Talag J."/>
            <person name="Welchert J."/>
            <person name="Wing R.A."/>
        </authorList>
    </citation>
    <scope>NUCLEOTIDE SEQUENCE [LARGE SCALE GENOMIC DNA]</scope>
    <source>
        <strain evidence="12">cv. OR44</strain>
    </source>
</reference>
<dbReference type="HOGENOM" id="CLU_012086_7_2_1"/>
<dbReference type="Gramene" id="OMERI03G20590.1">
    <property type="protein sequence ID" value="OMERI03G20590.1"/>
    <property type="gene ID" value="OMERI03G20590"/>
</dbReference>
<feature type="region of interest" description="Disordered" evidence="10">
    <location>
        <begin position="246"/>
        <end position="292"/>
    </location>
</feature>
<feature type="compositionally biased region" description="Low complexity" evidence="10">
    <location>
        <begin position="516"/>
        <end position="534"/>
    </location>
</feature>
<dbReference type="InterPro" id="IPR003657">
    <property type="entry name" value="WRKY_dom"/>
</dbReference>
<proteinExistence type="inferred from homology"/>
<keyword evidence="13" id="KW-1185">Reference proteome</keyword>
<feature type="compositionally biased region" description="Polar residues" evidence="10">
    <location>
        <begin position="260"/>
        <end position="282"/>
    </location>
</feature>
<sequence>MPVRGERPITKESGGAKSTCYFSPRRASQNPSACLRLHLHLVTATQKRAVAVDSPYLFCFASLPSHTATPGKKFPQKTLRAGPLPPSPMAAHEGGGNGARRPPAPPPQLPTLSLPPRSAAGSLFSAESSPGALTLAALLFPDAPSPAFQGSFTQLLVGAMGYPAASAPAPPSPFPVPHGLSPTAFLGGSPGLFSQTGNFEMSHQQALAQVTAEAVHSPYSMINQSDFSLPCSSTTTSVLASQHVNSSANVSSPREIPTLPSHTDNSNIESTEVSHGFQTTALTEDKPADDGYNWRKYGQKAVKGGEYPRSYYKCTHLSCPVKKKVERSSDGQITQIIYRGQHNHQRPPKRRSKDGGALLNEADVSPEKEDASTRSEQGSQDYSGKFKASNDGGPSSSRRGDGGEQISGSSDSNDQGEEEVKVEGGATSDGNANKRHVPAPAQRIIVHTTSEVDLLDDGYRWRKYGQKVVKGNPHPRSYYKCTYQGCDVKKHIERSSQDPKAVITTYEGKHSHDVPAARNSSHSSANANVSSSSNLPHKDRGQRSSRRDVPIRHGVKGCGRRGFANPGTASRAAGEEGYGRRDFATRHALRHITNKGRRQGLRVTRFRLPTPFAK</sequence>
<dbReference type="FunFam" id="2.20.25.80:FF:000006">
    <property type="entry name" value="WRKY transcription factor"/>
    <property type="match status" value="1"/>
</dbReference>
<keyword evidence="8" id="KW-0539">Nucleus</keyword>
<reference evidence="12" key="1">
    <citation type="submission" date="2015-04" db="UniProtKB">
        <authorList>
            <consortium name="EnsemblPlants"/>
        </authorList>
    </citation>
    <scope>IDENTIFICATION</scope>
</reference>
<dbReference type="SUPFAM" id="SSF118290">
    <property type="entry name" value="WRKY DNA-binding domain"/>
    <property type="match status" value="2"/>
</dbReference>
<evidence type="ECO:0000256" key="5">
    <source>
        <dbReference type="ARBA" id="ARBA00023015"/>
    </source>
</evidence>
<keyword evidence="7" id="KW-0804">Transcription</keyword>
<dbReference type="Proteomes" id="UP000008021">
    <property type="component" value="Chromosome 3"/>
</dbReference>
<evidence type="ECO:0000256" key="2">
    <source>
        <dbReference type="ARBA" id="ARBA00022723"/>
    </source>
</evidence>
<evidence type="ECO:0000259" key="11">
    <source>
        <dbReference type="PROSITE" id="PS50811"/>
    </source>
</evidence>
<evidence type="ECO:0000256" key="7">
    <source>
        <dbReference type="ARBA" id="ARBA00023163"/>
    </source>
</evidence>
<keyword evidence="5" id="KW-0805">Transcription regulation</keyword>
<dbReference type="GO" id="GO:0046872">
    <property type="term" value="F:metal ion binding"/>
    <property type="evidence" value="ECO:0007669"/>
    <property type="project" value="UniProtKB-KW"/>
</dbReference>
<keyword evidence="6" id="KW-0238">DNA-binding</keyword>
<feature type="compositionally biased region" description="Basic and acidic residues" evidence="10">
    <location>
        <begin position="283"/>
        <end position="292"/>
    </location>
</feature>
<evidence type="ECO:0000256" key="10">
    <source>
        <dbReference type="SAM" id="MobiDB-lite"/>
    </source>
</evidence>
<dbReference type="InterPro" id="IPR044810">
    <property type="entry name" value="WRKY_plant"/>
</dbReference>
<organism evidence="12">
    <name type="scientific">Oryza meridionalis</name>
    <dbReference type="NCBI Taxonomy" id="40149"/>
    <lineage>
        <taxon>Eukaryota</taxon>
        <taxon>Viridiplantae</taxon>
        <taxon>Streptophyta</taxon>
        <taxon>Embryophyta</taxon>
        <taxon>Tracheophyta</taxon>
        <taxon>Spermatophyta</taxon>
        <taxon>Magnoliopsida</taxon>
        <taxon>Liliopsida</taxon>
        <taxon>Poales</taxon>
        <taxon>Poaceae</taxon>
        <taxon>BOP clade</taxon>
        <taxon>Oryzoideae</taxon>
        <taxon>Oryzeae</taxon>
        <taxon>Oryzinae</taxon>
        <taxon>Oryza</taxon>
    </lineage>
</organism>
<evidence type="ECO:0000256" key="1">
    <source>
        <dbReference type="ARBA" id="ARBA00004123"/>
    </source>
</evidence>
<comment type="similarity">
    <text evidence="9">Belongs to the WRKY group I family.</text>
</comment>
<dbReference type="SMART" id="SM00774">
    <property type="entry name" value="WRKY"/>
    <property type="match status" value="2"/>
</dbReference>
<dbReference type="FunFam" id="2.20.25.80:FF:000003">
    <property type="entry name" value="WRKY transcription factor 57"/>
    <property type="match status" value="1"/>
</dbReference>
<dbReference type="eggNOG" id="ENOG502QTWW">
    <property type="taxonomic scope" value="Eukaryota"/>
</dbReference>
<evidence type="ECO:0000313" key="12">
    <source>
        <dbReference type="EnsemblPlants" id="OMERI03G20590.1"/>
    </source>
</evidence>
<evidence type="ECO:0000256" key="3">
    <source>
        <dbReference type="ARBA" id="ARBA00022737"/>
    </source>
</evidence>
<dbReference type="GO" id="GO:0043565">
    <property type="term" value="F:sequence-specific DNA binding"/>
    <property type="evidence" value="ECO:0007669"/>
    <property type="project" value="InterPro"/>
</dbReference>
<name>A0A0E0D2M2_9ORYZ</name>
<feature type="region of interest" description="Disordered" evidence="10">
    <location>
        <begin position="337"/>
        <end position="442"/>
    </location>
</feature>
<keyword evidence="4" id="KW-0862">Zinc</keyword>
<feature type="domain" description="WRKY" evidence="11">
    <location>
        <begin position="450"/>
        <end position="515"/>
    </location>
</feature>
<dbReference type="InterPro" id="IPR036576">
    <property type="entry name" value="WRKY_dom_sf"/>
</dbReference>
<dbReference type="PANTHER" id="PTHR31221">
    <property type="entry name" value="WRKY TRANSCRIPTION FACTOR PROTEIN 1-RELATED"/>
    <property type="match status" value="1"/>
</dbReference>
<dbReference type="GO" id="GO:0003700">
    <property type="term" value="F:DNA-binding transcription factor activity"/>
    <property type="evidence" value="ECO:0007669"/>
    <property type="project" value="InterPro"/>
</dbReference>
<keyword evidence="2" id="KW-0479">Metal-binding</keyword>
<protein>
    <recommendedName>
        <fullName evidence="11">WRKY domain-containing protein</fullName>
    </recommendedName>
</protein>
<feature type="region of interest" description="Disordered" evidence="10">
    <location>
        <begin position="507"/>
        <end position="578"/>
    </location>
</feature>
<dbReference type="Gene3D" id="2.20.25.80">
    <property type="entry name" value="WRKY domain"/>
    <property type="match status" value="2"/>
</dbReference>
<evidence type="ECO:0000256" key="4">
    <source>
        <dbReference type="ARBA" id="ARBA00022833"/>
    </source>
</evidence>
<evidence type="ECO:0000313" key="13">
    <source>
        <dbReference type="Proteomes" id="UP000008021"/>
    </source>
</evidence>
<evidence type="ECO:0000256" key="8">
    <source>
        <dbReference type="ARBA" id="ARBA00023242"/>
    </source>
</evidence>
<feature type="region of interest" description="Disordered" evidence="10">
    <location>
        <begin position="68"/>
        <end position="125"/>
    </location>
</feature>
<dbReference type="STRING" id="40149.A0A0E0D2M2"/>
<feature type="compositionally biased region" description="Basic and acidic residues" evidence="10">
    <location>
        <begin position="536"/>
        <end position="551"/>
    </location>
</feature>
<dbReference type="GO" id="GO:0005634">
    <property type="term" value="C:nucleus"/>
    <property type="evidence" value="ECO:0007669"/>
    <property type="project" value="UniProtKB-SubCell"/>
</dbReference>
<comment type="subcellular location">
    <subcellularLocation>
        <location evidence="1">Nucleus</location>
    </subcellularLocation>
</comment>
<dbReference type="Pfam" id="PF03106">
    <property type="entry name" value="WRKY"/>
    <property type="match status" value="2"/>
</dbReference>
<keyword evidence="3" id="KW-0677">Repeat</keyword>
<dbReference type="AlphaFoldDB" id="A0A0E0D2M2"/>
<dbReference type="PANTHER" id="PTHR31221:SF86">
    <property type="entry name" value="WRKY DNA-BINDING DOMAIN SUPERFAMILY PROTEIN-RELATED"/>
    <property type="match status" value="1"/>
</dbReference>